<name>A0ABX6AUC7_9ACTN</name>
<dbReference type="EMBL" id="CP023697">
    <property type="protein sequence ID" value="QEV06068.1"/>
    <property type="molecule type" value="Genomic_DNA"/>
</dbReference>
<keyword evidence="3" id="KW-1185">Reference proteome</keyword>
<accession>A0ABX6AUC7</accession>
<dbReference type="Proteomes" id="UP000326041">
    <property type="component" value="Chromosome"/>
</dbReference>
<reference evidence="2 3" key="1">
    <citation type="submission" date="2017-09" db="EMBL/GenBank/DDBJ databases">
        <authorList>
            <person name="Lee N."/>
            <person name="Cho B.-K."/>
        </authorList>
    </citation>
    <scope>NUCLEOTIDE SEQUENCE [LARGE SCALE GENOMIC DNA]</scope>
    <source>
        <strain evidence="2 3">ATCC 13879</strain>
    </source>
</reference>
<organism evidence="2 3">
    <name type="scientific">Streptomyces prasinus</name>
    <dbReference type="NCBI Taxonomy" id="67345"/>
    <lineage>
        <taxon>Bacteria</taxon>
        <taxon>Bacillati</taxon>
        <taxon>Actinomycetota</taxon>
        <taxon>Actinomycetes</taxon>
        <taxon>Kitasatosporales</taxon>
        <taxon>Streptomycetaceae</taxon>
        <taxon>Streptomyces</taxon>
    </lineage>
</organism>
<feature type="region of interest" description="Disordered" evidence="1">
    <location>
        <begin position="1"/>
        <end position="63"/>
    </location>
</feature>
<gene>
    <name evidence="2" type="ORF">CP972_10555</name>
</gene>
<feature type="compositionally biased region" description="Low complexity" evidence="1">
    <location>
        <begin position="1"/>
        <end position="38"/>
    </location>
</feature>
<evidence type="ECO:0000313" key="2">
    <source>
        <dbReference type="EMBL" id="QEV06068.1"/>
    </source>
</evidence>
<protein>
    <submittedName>
        <fullName evidence="2">Uncharacterized protein</fullName>
    </submittedName>
</protein>
<evidence type="ECO:0000256" key="1">
    <source>
        <dbReference type="SAM" id="MobiDB-lite"/>
    </source>
</evidence>
<evidence type="ECO:0000313" key="3">
    <source>
        <dbReference type="Proteomes" id="UP000326041"/>
    </source>
</evidence>
<sequence length="79" mass="7497">MPTTGAGAAVADAAPGPVPDAAPGAGPAAGPSAGPDVVADTRPDAGSDTDASPSDMWPLSSGVLRSLCSQPCRGARQGR</sequence>
<proteinExistence type="predicted"/>